<evidence type="ECO:0000256" key="1">
    <source>
        <dbReference type="ARBA" id="ARBA00004651"/>
    </source>
</evidence>
<comment type="similarity">
    <text evidence="7">Belongs to the binding-protein-dependent transport system permease family.</text>
</comment>
<dbReference type="InterPro" id="IPR000515">
    <property type="entry name" value="MetI-like"/>
</dbReference>
<evidence type="ECO:0000256" key="5">
    <source>
        <dbReference type="ARBA" id="ARBA00022989"/>
    </source>
</evidence>
<feature type="transmembrane region" description="Helical" evidence="7">
    <location>
        <begin position="175"/>
        <end position="203"/>
    </location>
</feature>
<dbReference type="Proteomes" id="UP000554965">
    <property type="component" value="Unassembled WGS sequence"/>
</dbReference>
<name>A0A7Z7IPG7_9MYCO</name>
<reference evidence="9 10" key="1">
    <citation type="submission" date="2017-10" db="EMBL/GenBank/DDBJ databases">
        <authorList>
            <consortium name="Urmite Genomes"/>
        </authorList>
    </citation>
    <scope>NUCLEOTIDE SEQUENCE [LARGE SCALE GENOMIC DNA]</scope>
    <source>
        <strain evidence="9 10">FB-527</strain>
    </source>
</reference>
<dbReference type="Gene3D" id="1.10.3720.10">
    <property type="entry name" value="MetI-like"/>
    <property type="match status" value="1"/>
</dbReference>
<dbReference type="CDD" id="cd06261">
    <property type="entry name" value="TM_PBP2"/>
    <property type="match status" value="1"/>
</dbReference>
<evidence type="ECO:0000313" key="10">
    <source>
        <dbReference type="Proteomes" id="UP000554965"/>
    </source>
</evidence>
<dbReference type="InterPro" id="IPR051393">
    <property type="entry name" value="ABC_transporter_permease"/>
</dbReference>
<evidence type="ECO:0000256" key="6">
    <source>
        <dbReference type="ARBA" id="ARBA00023136"/>
    </source>
</evidence>
<keyword evidence="5 7" id="KW-1133">Transmembrane helix</keyword>
<dbReference type="PANTHER" id="PTHR30193:SF37">
    <property type="entry name" value="INNER MEMBRANE ABC TRANSPORTER PERMEASE PROTEIN YCJO"/>
    <property type="match status" value="1"/>
</dbReference>
<organism evidence="9 10">
    <name type="scientific">Mycobacterium simulans</name>
    <dbReference type="NCBI Taxonomy" id="627089"/>
    <lineage>
        <taxon>Bacteria</taxon>
        <taxon>Bacillati</taxon>
        <taxon>Actinomycetota</taxon>
        <taxon>Actinomycetes</taxon>
        <taxon>Mycobacteriales</taxon>
        <taxon>Mycobacteriaceae</taxon>
        <taxon>Mycobacterium</taxon>
    </lineage>
</organism>
<feature type="transmembrane region" description="Helical" evidence="7">
    <location>
        <begin position="35"/>
        <end position="64"/>
    </location>
</feature>
<evidence type="ECO:0000256" key="7">
    <source>
        <dbReference type="RuleBase" id="RU363032"/>
    </source>
</evidence>
<dbReference type="AlphaFoldDB" id="A0A7Z7IPG7"/>
<comment type="caution">
    <text evidence="9">The sequence shown here is derived from an EMBL/GenBank/DDBJ whole genome shotgun (WGS) entry which is preliminary data.</text>
</comment>
<dbReference type="Pfam" id="PF00528">
    <property type="entry name" value="BPD_transp_1"/>
    <property type="match status" value="1"/>
</dbReference>
<feature type="transmembrane region" description="Helical" evidence="7">
    <location>
        <begin position="94"/>
        <end position="120"/>
    </location>
</feature>
<gene>
    <name evidence="9" type="primary">ugpA_2</name>
    <name evidence="9" type="ORF">MSIMFB_03558</name>
</gene>
<keyword evidence="2 7" id="KW-0813">Transport</keyword>
<feature type="transmembrane region" description="Helical" evidence="7">
    <location>
        <begin position="275"/>
        <end position="301"/>
    </location>
</feature>
<keyword evidence="10" id="KW-1185">Reference proteome</keyword>
<feature type="domain" description="ABC transmembrane type-1" evidence="8">
    <location>
        <begin position="94"/>
        <end position="302"/>
    </location>
</feature>
<dbReference type="PANTHER" id="PTHR30193">
    <property type="entry name" value="ABC TRANSPORTER PERMEASE PROTEIN"/>
    <property type="match status" value="1"/>
</dbReference>
<evidence type="ECO:0000256" key="3">
    <source>
        <dbReference type="ARBA" id="ARBA00022475"/>
    </source>
</evidence>
<keyword evidence="6 7" id="KW-0472">Membrane</keyword>
<dbReference type="GO" id="GO:0055085">
    <property type="term" value="P:transmembrane transport"/>
    <property type="evidence" value="ECO:0007669"/>
    <property type="project" value="InterPro"/>
</dbReference>
<dbReference type="EMBL" id="OCTY01000002">
    <property type="protein sequence ID" value="SOJ56081.1"/>
    <property type="molecule type" value="Genomic_DNA"/>
</dbReference>
<dbReference type="InterPro" id="IPR035906">
    <property type="entry name" value="MetI-like_sf"/>
</dbReference>
<keyword evidence="3" id="KW-1003">Cell membrane</keyword>
<proteinExistence type="inferred from homology"/>
<evidence type="ECO:0000256" key="4">
    <source>
        <dbReference type="ARBA" id="ARBA00022692"/>
    </source>
</evidence>
<sequence length="315" mass="34116">MSHAGDDAERSDEVGAPPACGGERRICPAPRRTTALAYALLAPSLFGVIAFLLLPILVVVWLSLYRWDLLGPLHYVGLANWRSVLSDAGFGDSLVVTAIFVAIVVPAQTVLGLVAAIMLARGLPGTNFFRTLYVLPWICAPLAIAVMWRWILAPTDGAVSTVLGRRIEWLTNPDLALPLVAAVVVWTNVGYVSLSFLAGLLAIPDDIHNAARTDGANTWQRFWRITLPMLRPTMFFVLVTGIVSAAQIFDIVYALTGGGPEGSTDLVAHRIYAEAFGSAAIGRASVMAVVLFVILIGVTFVQHLYFRRRISYDLT</sequence>
<dbReference type="PROSITE" id="PS50928">
    <property type="entry name" value="ABC_TM1"/>
    <property type="match status" value="1"/>
</dbReference>
<feature type="transmembrane region" description="Helical" evidence="7">
    <location>
        <begin position="132"/>
        <end position="151"/>
    </location>
</feature>
<evidence type="ECO:0000256" key="2">
    <source>
        <dbReference type="ARBA" id="ARBA00022448"/>
    </source>
</evidence>
<dbReference type="SUPFAM" id="SSF161098">
    <property type="entry name" value="MetI-like"/>
    <property type="match status" value="1"/>
</dbReference>
<comment type="subcellular location">
    <subcellularLocation>
        <location evidence="1 7">Cell membrane</location>
        <topology evidence="1 7">Multi-pass membrane protein</topology>
    </subcellularLocation>
</comment>
<feature type="transmembrane region" description="Helical" evidence="7">
    <location>
        <begin position="234"/>
        <end position="255"/>
    </location>
</feature>
<evidence type="ECO:0000313" key="9">
    <source>
        <dbReference type="EMBL" id="SOJ56081.1"/>
    </source>
</evidence>
<accession>A0A7Z7IPG7</accession>
<keyword evidence="4 7" id="KW-0812">Transmembrane</keyword>
<evidence type="ECO:0000259" key="8">
    <source>
        <dbReference type="PROSITE" id="PS50928"/>
    </source>
</evidence>
<dbReference type="GO" id="GO:0005886">
    <property type="term" value="C:plasma membrane"/>
    <property type="evidence" value="ECO:0007669"/>
    <property type="project" value="UniProtKB-SubCell"/>
</dbReference>
<protein>
    <submittedName>
        <fullName evidence="9">sn-glycerol-3-phosphate transport system permease protein UgpA</fullName>
    </submittedName>
</protein>